<proteinExistence type="predicted"/>
<comment type="caution">
    <text evidence="2">The sequence shown here is derived from an EMBL/GenBank/DDBJ whole genome shotgun (WGS) entry which is preliminary data.</text>
</comment>
<protein>
    <submittedName>
        <fullName evidence="2">Uncharacterized protein</fullName>
    </submittedName>
</protein>
<dbReference type="HOGENOM" id="CLU_554318_0_0_1"/>
<dbReference type="eggNOG" id="ENOG502QSYK">
    <property type="taxonomic scope" value="Eukaryota"/>
</dbReference>
<organism evidence="2 3">
    <name type="scientific">Capronia epimyces CBS 606.96</name>
    <dbReference type="NCBI Taxonomy" id="1182542"/>
    <lineage>
        <taxon>Eukaryota</taxon>
        <taxon>Fungi</taxon>
        <taxon>Dikarya</taxon>
        <taxon>Ascomycota</taxon>
        <taxon>Pezizomycotina</taxon>
        <taxon>Eurotiomycetes</taxon>
        <taxon>Chaetothyriomycetidae</taxon>
        <taxon>Chaetothyriales</taxon>
        <taxon>Herpotrichiellaceae</taxon>
        <taxon>Capronia</taxon>
    </lineage>
</organism>
<dbReference type="GeneID" id="19172709"/>
<evidence type="ECO:0000313" key="2">
    <source>
        <dbReference type="EMBL" id="EXJ79121.1"/>
    </source>
</evidence>
<dbReference type="AlphaFoldDB" id="W9XQ59"/>
<dbReference type="Proteomes" id="UP000019478">
    <property type="component" value="Unassembled WGS sequence"/>
</dbReference>
<feature type="compositionally biased region" description="Polar residues" evidence="1">
    <location>
        <begin position="123"/>
        <end position="132"/>
    </location>
</feature>
<accession>W9XQ59</accession>
<evidence type="ECO:0000313" key="3">
    <source>
        <dbReference type="Proteomes" id="UP000019478"/>
    </source>
</evidence>
<evidence type="ECO:0000256" key="1">
    <source>
        <dbReference type="SAM" id="MobiDB-lite"/>
    </source>
</evidence>
<reference evidence="2 3" key="1">
    <citation type="submission" date="2013-03" db="EMBL/GenBank/DDBJ databases">
        <title>The Genome Sequence of Capronia epimyces CBS 606.96.</title>
        <authorList>
            <consortium name="The Broad Institute Genomics Platform"/>
            <person name="Cuomo C."/>
            <person name="de Hoog S."/>
            <person name="Gorbushina A."/>
            <person name="Walker B."/>
            <person name="Young S.K."/>
            <person name="Zeng Q."/>
            <person name="Gargeya S."/>
            <person name="Fitzgerald M."/>
            <person name="Haas B."/>
            <person name="Abouelleil A."/>
            <person name="Allen A.W."/>
            <person name="Alvarado L."/>
            <person name="Arachchi H.M."/>
            <person name="Berlin A.M."/>
            <person name="Chapman S.B."/>
            <person name="Gainer-Dewar J."/>
            <person name="Goldberg J."/>
            <person name="Griggs A."/>
            <person name="Gujja S."/>
            <person name="Hansen M."/>
            <person name="Howarth C."/>
            <person name="Imamovic A."/>
            <person name="Ireland A."/>
            <person name="Larimer J."/>
            <person name="McCowan C."/>
            <person name="Murphy C."/>
            <person name="Pearson M."/>
            <person name="Poon T.W."/>
            <person name="Priest M."/>
            <person name="Roberts A."/>
            <person name="Saif S."/>
            <person name="Shea T."/>
            <person name="Sisk P."/>
            <person name="Sykes S."/>
            <person name="Wortman J."/>
            <person name="Nusbaum C."/>
            <person name="Birren B."/>
        </authorList>
    </citation>
    <scope>NUCLEOTIDE SEQUENCE [LARGE SCALE GENOMIC DNA]</scope>
    <source>
        <strain evidence="2 3">CBS 606.96</strain>
    </source>
</reference>
<name>W9XQ59_9EURO</name>
<dbReference type="RefSeq" id="XP_007736909.1">
    <property type="nucleotide sequence ID" value="XM_007738719.1"/>
</dbReference>
<dbReference type="EMBL" id="AMGY01000008">
    <property type="protein sequence ID" value="EXJ79121.1"/>
    <property type="molecule type" value="Genomic_DNA"/>
</dbReference>
<gene>
    <name evidence="2" type="ORF">A1O3_08622</name>
</gene>
<sequence>MVVHTRFWGVIKKDLTTIKDRRVVSGRILILPQPSLSLNALIQQLFSTVDKDELESIISKDEQEHLTKNVLRLPFLSAPLSGLTDHLVTLAQGTHINPSVRASGQGPGQPITEAVDQGPNPQPRSSAATSPVQDGMAPCLGEFYEVSSKTPVAGASAATTTTVAAHTAGKDDVNGLSEFIQPPPSINQPALLNAHFVKRESATDPKSGWRPTTEWEDPIWGWIVVNYIDYGIQLFTAQGIFYREVRLPGRGAGGQTRADASTKWLPFKKTEQQPDSTAQLDKLITQLTAEDGVYLQAFLDMINGALKQSGPAPGEYAEALNCIVGRPLALVNMDNSDADNSDADNSDADDSYRFPIKLGDSHREYDGLVGYFPQIDRSKSTNPPDDGNLPLNDEFDLTKLYTYFGLDQKPDVPGVTPALHQAPAASYARASNDALQVFAAILDPFQPIHGSSSFLSIKELKLLDWTWQQALNHMAAFLHMGPADGDEGRAGL</sequence>
<keyword evidence="3" id="KW-1185">Reference proteome</keyword>
<dbReference type="OrthoDB" id="2992173at2759"/>
<feature type="region of interest" description="Disordered" evidence="1">
    <location>
        <begin position="98"/>
        <end position="132"/>
    </location>
</feature>